<evidence type="ECO:0000313" key="3">
    <source>
        <dbReference type="Proteomes" id="UP001595604"/>
    </source>
</evidence>
<feature type="region of interest" description="Disordered" evidence="1">
    <location>
        <begin position="146"/>
        <end position="168"/>
    </location>
</feature>
<dbReference type="EMBL" id="JBHRTQ010000007">
    <property type="protein sequence ID" value="MFC3173863.1"/>
    <property type="molecule type" value="Genomic_DNA"/>
</dbReference>
<comment type="caution">
    <text evidence="2">The sequence shown here is derived from an EMBL/GenBank/DDBJ whole genome shotgun (WGS) entry which is preliminary data.</text>
</comment>
<gene>
    <name evidence="2" type="ORF">ACFOD9_06325</name>
</gene>
<name>A0ABV7ISH1_9SPHN</name>
<evidence type="ECO:0000256" key="1">
    <source>
        <dbReference type="SAM" id="MobiDB-lite"/>
    </source>
</evidence>
<protein>
    <submittedName>
        <fullName evidence="2">Uncharacterized protein</fullName>
    </submittedName>
</protein>
<dbReference type="RefSeq" id="WP_379509247.1">
    <property type="nucleotide sequence ID" value="NZ_JBHRTQ010000007.1"/>
</dbReference>
<dbReference type="InterPro" id="IPR010985">
    <property type="entry name" value="Ribbon_hlx_hlx"/>
</dbReference>
<reference evidence="3" key="1">
    <citation type="journal article" date="2019" name="Int. J. Syst. Evol. Microbiol.">
        <title>The Global Catalogue of Microorganisms (GCM) 10K type strain sequencing project: providing services to taxonomists for standard genome sequencing and annotation.</title>
        <authorList>
            <consortium name="The Broad Institute Genomics Platform"/>
            <consortium name="The Broad Institute Genome Sequencing Center for Infectious Disease"/>
            <person name="Wu L."/>
            <person name="Ma J."/>
        </authorList>
    </citation>
    <scope>NUCLEOTIDE SEQUENCE [LARGE SCALE GENOMIC DNA]</scope>
    <source>
        <strain evidence="3">KCTC 42984</strain>
    </source>
</reference>
<keyword evidence="3" id="KW-1185">Reference proteome</keyword>
<dbReference type="SUPFAM" id="SSF47598">
    <property type="entry name" value="Ribbon-helix-helix"/>
    <property type="match status" value="1"/>
</dbReference>
<proteinExistence type="predicted"/>
<accession>A0ABV7ISH1</accession>
<organism evidence="2 3">
    <name type="scientific">Novosphingobium bradum</name>
    <dbReference type="NCBI Taxonomy" id="1737444"/>
    <lineage>
        <taxon>Bacteria</taxon>
        <taxon>Pseudomonadati</taxon>
        <taxon>Pseudomonadota</taxon>
        <taxon>Alphaproteobacteria</taxon>
        <taxon>Sphingomonadales</taxon>
        <taxon>Sphingomonadaceae</taxon>
        <taxon>Novosphingobium</taxon>
    </lineage>
</organism>
<sequence>MGRSIDGPGAFASLKPALLARKGAARPAMRQQLAALEAVYGEIPEDDLGWNDFGPEADDANRVVSITSGSAAKRAAKAAPKVSGAAAAQARGDRREGARKAAFTLRLDPERHLRLRLACALDARSAQALVTDALDRLLAAMPDLEPLASDAASQRAGQRASKPRSAKA</sequence>
<dbReference type="Proteomes" id="UP001595604">
    <property type="component" value="Unassembled WGS sequence"/>
</dbReference>
<evidence type="ECO:0000313" key="2">
    <source>
        <dbReference type="EMBL" id="MFC3173863.1"/>
    </source>
</evidence>